<feature type="non-terminal residue" evidence="2">
    <location>
        <position position="1"/>
    </location>
</feature>
<dbReference type="InterPro" id="IPR029058">
    <property type="entry name" value="AB_hydrolase_fold"/>
</dbReference>
<accession>A0A9P8LF49</accession>
<evidence type="ECO:0000259" key="1">
    <source>
        <dbReference type="Pfam" id="PF01738"/>
    </source>
</evidence>
<dbReference type="PANTHER" id="PTHR17630">
    <property type="entry name" value="DIENELACTONE HYDROLASE"/>
    <property type="match status" value="1"/>
</dbReference>
<dbReference type="PANTHER" id="PTHR17630:SF44">
    <property type="entry name" value="PROTEIN AIM2"/>
    <property type="match status" value="1"/>
</dbReference>
<dbReference type="GO" id="GO:0016787">
    <property type="term" value="F:hydrolase activity"/>
    <property type="evidence" value="ECO:0007669"/>
    <property type="project" value="InterPro"/>
</dbReference>
<comment type="caution">
    <text evidence="2">The sequence shown here is derived from an EMBL/GenBank/DDBJ whole genome shotgun (WGS) entry which is preliminary data.</text>
</comment>
<sequence length="110" mass="12702">YAIRSLPSAVSCAYVAHPSYVTSDEVRAIRGPLSITACEIDDFFTVEKRQETEAILRKIGVPYQINLFSHVRHGFTVRGDVSVRVNRWSKEQAFFQAVQWFDEHLKRDDQ</sequence>
<name>A0A9P8LF49_9PEZI</name>
<feature type="domain" description="Dienelactone hydrolase" evidence="1">
    <location>
        <begin position="10"/>
        <end position="104"/>
    </location>
</feature>
<organism evidence="2 3">
    <name type="scientific">Trichoglossum hirsutum</name>
    <dbReference type="NCBI Taxonomy" id="265104"/>
    <lineage>
        <taxon>Eukaryota</taxon>
        <taxon>Fungi</taxon>
        <taxon>Dikarya</taxon>
        <taxon>Ascomycota</taxon>
        <taxon>Pezizomycotina</taxon>
        <taxon>Geoglossomycetes</taxon>
        <taxon>Geoglossales</taxon>
        <taxon>Geoglossaceae</taxon>
        <taxon>Trichoglossum</taxon>
    </lineage>
</organism>
<gene>
    <name evidence="2" type="ORF">GP486_001979</name>
</gene>
<dbReference type="Proteomes" id="UP000750711">
    <property type="component" value="Unassembled WGS sequence"/>
</dbReference>
<dbReference type="InterPro" id="IPR002925">
    <property type="entry name" value="Dienelactn_hydro"/>
</dbReference>
<dbReference type="SUPFAM" id="SSF53474">
    <property type="entry name" value="alpha/beta-Hydrolases"/>
    <property type="match status" value="1"/>
</dbReference>
<reference evidence="2" key="1">
    <citation type="submission" date="2021-03" db="EMBL/GenBank/DDBJ databases">
        <title>Comparative genomics and phylogenomic investigation of the class Geoglossomycetes provide insights into ecological specialization and systematics.</title>
        <authorList>
            <person name="Melie T."/>
            <person name="Pirro S."/>
            <person name="Miller A.N."/>
            <person name="Quandt A."/>
        </authorList>
    </citation>
    <scope>NUCLEOTIDE SEQUENCE</scope>
    <source>
        <strain evidence="2">CAQ_001_2017</strain>
    </source>
</reference>
<dbReference type="EMBL" id="JAGHQM010000200">
    <property type="protein sequence ID" value="KAH0563461.1"/>
    <property type="molecule type" value="Genomic_DNA"/>
</dbReference>
<dbReference type="AlphaFoldDB" id="A0A9P8LF49"/>
<evidence type="ECO:0000313" key="2">
    <source>
        <dbReference type="EMBL" id="KAH0563461.1"/>
    </source>
</evidence>
<evidence type="ECO:0000313" key="3">
    <source>
        <dbReference type="Proteomes" id="UP000750711"/>
    </source>
</evidence>
<keyword evidence="3" id="KW-1185">Reference proteome</keyword>
<dbReference type="Gene3D" id="3.40.50.1820">
    <property type="entry name" value="alpha/beta hydrolase"/>
    <property type="match status" value="1"/>
</dbReference>
<protein>
    <recommendedName>
        <fullName evidence="1">Dienelactone hydrolase domain-containing protein</fullName>
    </recommendedName>
</protein>
<proteinExistence type="predicted"/>
<dbReference type="Pfam" id="PF01738">
    <property type="entry name" value="DLH"/>
    <property type="match status" value="1"/>
</dbReference>